<dbReference type="OrthoDB" id="3217196at2759"/>
<dbReference type="EMBL" id="KN836984">
    <property type="protein sequence ID" value="KIK31449.1"/>
    <property type="molecule type" value="Genomic_DNA"/>
</dbReference>
<dbReference type="STRING" id="930992.A0A0C9ZZV6"/>
<reference evidence="2" key="2">
    <citation type="submission" date="2015-01" db="EMBL/GenBank/DDBJ databases">
        <title>Evolutionary Origins and Diversification of the Mycorrhizal Mutualists.</title>
        <authorList>
            <consortium name="DOE Joint Genome Institute"/>
            <consortium name="Mycorrhizal Genomics Consortium"/>
            <person name="Kohler A."/>
            <person name="Kuo A."/>
            <person name="Nagy L.G."/>
            <person name="Floudas D."/>
            <person name="Copeland A."/>
            <person name="Barry K.W."/>
            <person name="Cichocki N."/>
            <person name="Veneault-Fourrey C."/>
            <person name="LaButti K."/>
            <person name="Lindquist E.A."/>
            <person name="Lipzen A."/>
            <person name="Lundell T."/>
            <person name="Morin E."/>
            <person name="Murat C."/>
            <person name="Riley R."/>
            <person name="Ohm R."/>
            <person name="Sun H."/>
            <person name="Tunlid A."/>
            <person name="Henrissat B."/>
            <person name="Grigoriev I.V."/>
            <person name="Hibbett D.S."/>
            <person name="Martin F."/>
        </authorList>
    </citation>
    <scope>NUCLEOTIDE SEQUENCE [LARGE SCALE GENOMIC DNA]</scope>
    <source>
        <strain evidence="2">UH-Slu-Lm8-n1</strain>
    </source>
</reference>
<proteinExistence type="predicted"/>
<gene>
    <name evidence="1" type="ORF">CY34DRAFT_103284</name>
</gene>
<dbReference type="SUPFAM" id="SSF48452">
    <property type="entry name" value="TPR-like"/>
    <property type="match status" value="1"/>
</dbReference>
<dbReference type="HOGENOM" id="CLU_001305_4_1_1"/>
<dbReference type="Proteomes" id="UP000054485">
    <property type="component" value="Unassembled WGS sequence"/>
</dbReference>
<name>A0A0C9ZZV6_9AGAM</name>
<organism evidence="1 2">
    <name type="scientific">Suillus luteus UH-Slu-Lm8-n1</name>
    <dbReference type="NCBI Taxonomy" id="930992"/>
    <lineage>
        <taxon>Eukaryota</taxon>
        <taxon>Fungi</taxon>
        <taxon>Dikarya</taxon>
        <taxon>Basidiomycota</taxon>
        <taxon>Agaricomycotina</taxon>
        <taxon>Agaricomycetes</taxon>
        <taxon>Agaricomycetidae</taxon>
        <taxon>Boletales</taxon>
        <taxon>Suillineae</taxon>
        <taxon>Suillaceae</taxon>
        <taxon>Suillus</taxon>
    </lineage>
</organism>
<evidence type="ECO:0000313" key="2">
    <source>
        <dbReference type="Proteomes" id="UP000054485"/>
    </source>
</evidence>
<dbReference type="InterPro" id="IPR011990">
    <property type="entry name" value="TPR-like_helical_dom_sf"/>
</dbReference>
<protein>
    <submittedName>
        <fullName evidence="1">Uncharacterized protein</fullName>
    </submittedName>
</protein>
<reference evidence="1 2" key="1">
    <citation type="submission" date="2014-04" db="EMBL/GenBank/DDBJ databases">
        <authorList>
            <consortium name="DOE Joint Genome Institute"/>
            <person name="Kuo A."/>
            <person name="Ruytinx J."/>
            <person name="Rineau F."/>
            <person name="Colpaert J."/>
            <person name="Kohler A."/>
            <person name="Nagy L.G."/>
            <person name="Floudas D."/>
            <person name="Copeland A."/>
            <person name="Barry K.W."/>
            <person name="Cichocki N."/>
            <person name="Veneault-Fourrey C."/>
            <person name="LaButti K."/>
            <person name="Lindquist E.A."/>
            <person name="Lipzen A."/>
            <person name="Lundell T."/>
            <person name="Morin E."/>
            <person name="Murat C."/>
            <person name="Sun H."/>
            <person name="Tunlid A."/>
            <person name="Henrissat B."/>
            <person name="Grigoriev I.V."/>
            <person name="Hibbett D.S."/>
            <person name="Martin F."/>
            <person name="Nordberg H.P."/>
            <person name="Cantor M.N."/>
            <person name="Hua S.X."/>
        </authorList>
    </citation>
    <scope>NUCLEOTIDE SEQUENCE [LARGE SCALE GENOMIC DNA]</scope>
    <source>
        <strain evidence="1 2">UH-Slu-Lm8-n1</strain>
    </source>
</reference>
<dbReference type="AlphaFoldDB" id="A0A0C9ZZV6"/>
<keyword evidence="2" id="KW-1185">Reference proteome</keyword>
<evidence type="ECO:0000313" key="1">
    <source>
        <dbReference type="EMBL" id="KIK31449.1"/>
    </source>
</evidence>
<dbReference type="InParanoid" id="A0A0C9ZZV6"/>
<accession>A0A0C9ZZV6</accession>
<dbReference type="Gene3D" id="1.25.40.10">
    <property type="entry name" value="Tetratricopeptide repeat domain"/>
    <property type="match status" value="1"/>
</dbReference>
<sequence length="172" mass="19365">MLRTDAGHGLLARYRRTQNSRDLDQSINHFEHALDICPKDHPCHPAALFNLATAKLVNYEVNEIYPDLDIAISVFQEALNLRPTGHPDRPVTQLYLAIALLARFAKGGLKTDRDDPHALDEVISLHYDALGYYNTKHACRGQLLGNLSVVLRTRFERRGNAEDLDQAIALAR</sequence>
<feature type="non-terminal residue" evidence="1">
    <location>
        <position position="172"/>
    </location>
</feature>